<dbReference type="InterPro" id="IPR036778">
    <property type="entry name" value="OHCU_decarboxylase_sf"/>
</dbReference>
<organism evidence="14 15">
    <name type="scientific">Branchiostoma lanceolatum</name>
    <name type="common">Common lancelet</name>
    <name type="synonym">Amphioxus lanceolatum</name>
    <dbReference type="NCBI Taxonomy" id="7740"/>
    <lineage>
        <taxon>Eukaryota</taxon>
        <taxon>Metazoa</taxon>
        <taxon>Chordata</taxon>
        <taxon>Cephalochordata</taxon>
        <taxon>Leptocardii</taxon>
        <taxon>Amphioxiformes</taxon>
        <taxon>Branchiostomatidae</taxon>
        <taxon>Branchiostoma</taxon>
    </lineage>
</organism>
<evidence type="ECO:0000256" key="12">
    <source>
        <dbReference type="ARBA" id="ARBA00032116"/>
    </source>
</evidence>
<reference evidence="14" key="1">
    <citation type="submission" date="2022-01" db="EMBL/GenBank/DDBJ databases">
        <authorList>
            <person name="Braso-Vives M."/>
        </authorList>
    </citation>
    <scope>NUCLEOTIDE SEQUENCE</scope>
</reference>
<evidence type="ECO:0000256" key="4">
    <source>
        <dbReference type="ARBA" id="ARBA00004754"/>
    </source>
</evidence>
<evidence type="ECO:0000259" key="13">
    <source>
        <dbReference type="Pfam" id="PF09349"/>
    </source>
</evidence>
<dbReference type="GO" id="GO:0019628">
    <property type="term" value="P:urate catabolic process"/>
    <property type="evidence" value="ECO:0007669"/>
    <property type="project" value="UniProtKB-UniPathway"/>
</dbReference>
<dbReference type="GO" id="GO:0051997">
    <property type="term" value="F:2-oxo-4-hydroxy-4-carboxy-5-ureidoimidazoline decarboxylase activity"/>
    <property type="evidence" value="ECO:0007669"/>
    <property type="project" value="UniProtKB-EC"/>
</dbReference>
<dbReference type="EC" id="4.1.1.97" evidence="6"/>
<comment type="subcellular location">
    <subcellularLocation>
        <location evidence="3">Peroxisome</location>
    </subcellularLocation>
</comment>
<dbReference type="InterPro" id="IPR017580">
    <property type="entry name" value="OHCU_decarboxylase-1"/>
</dbReference>
<name>A0A8J9ZRR8_BRALA</name>
<dbReference type="FunFam" id="1.10.3330.10:FF:000001">
    <property type="entry name" value="2-oxo-4-hydroxy-4-carboxy-5-ureidoimidazoline decarboxylase"/>
    <property type="match status" value="1"/>
</dbReference>
<feature type="domain" description="Oxo-4-hydroxy-4-carboxy-5-ureidoimidazoline decarboxylase" evidence="13">
    <location>
        <begin position="20"/>
        <end position="175"/>
    </location>
</feature>
<comment type="pathway">
    <text evidence="4">Purine metabolism; urate degradation; (S)-allantoin from urate: step 3/3.</text>
</comment>
<keyword evidence="9" id="KW-0576">Peroxisome</keyword>
<dbReference type="SUPFAM" id="SSF158694">
    <property type="entry name" value="UraD-Like"/>
    <property type="match status" value="1"/>
</dbReference>
<sequence>MQVLSVKMAQPTTRQVEVLNKLNFEEFVEKLGNIVEKSPMVAAAVWSKRPFCSLQDVHKAIGDFIDGLPIYGKEGLLRCFPDLAGKLTREGRLSADSTGEQRSAGLFDLTTEEQTNIARLNSRYKEKFGFRFVLCARLNKKDAILAGLKTRINNSKDEEIKTGIGEAKKICWLRLVDVVQRERVGVIANL</sequence>
<dbReference type="Proteomes" id="UP000838412">
    <property type="component" value="Chromosome 4"/>
</dbReference>
<dbReference type="InterPro" id="IPR018020">
    <property type="entry name" value="OHCU_decarboxylase"/>
</dbReference>
<gene>
    <name evidence="14" type="primary">URAD</name>
    <name evidence="14" type="ORF">BLAG_LOCUS17396</name>
</gene>
<evidence type="ECO:0000256" key="11">
    <source>
        <dbReference type="ARBA" id="ARBA00030624"/>
    </source>
</evidence>
<evidence type="ECO:0000256" key="1">
    <source>
        <dbReference type="ARBA" id="ARBA00001163"/>
    </source>
</evidence>
<keyword evidence="10" id="KW-0456">Lyase</keyword>
<keyword evidence="15" id="KW-1185">Reference proteome</keyword>
<evidence type="ECO:0000256" key="7">
    <source>
        <dbReference type="ARBA" id="ARBA00022631"/>
    </source>
</evidence>
<dbReference type="GO" id="GO:0000255">
    <property type="term" value="P:allantoin metabolic process"/>
    <property type="evidence" value="ECO:0007669"/>
    <property type="project" value="InterPro"/>
</dbReference>
<dbReference type="Gene3D" id="1.10.3330.10">
    <property type="entry name" value="Oxo-4-hydroxy-4-carboxy-5-ureidoimidazoline decarboxylase"/>
    <property type="match status" value="1"/>
</dbReference>
<comment type="catalytic activity">
    <reaction evidence="1">
        <text>5-hydroxy-2-oxo-4-ureido-2,5-dihydro-1H-imidazole-5-carboxylate + H(+) = (S)-allantoin + CO2</text>
        <dbReference type="Rhea" id="RHEA:26301"/>
        <dbReference type="ChEBI" id="CHEBI:15378"/>
        <dbReference type="ChEBI" id="CHEBI:15678"/>
        <dbReference type="ChEBI" id="CHEBI:16526"/>
        <dbReference type="ChEBI" id="CHEBI:58639"/>
        <dbReference type="EC" id="4.1.1.97"/>
    </reaction>
</comment>
<evidence type="ECO:0000313" key="15">
    <source>
        <dbReference type="Proteomes" id="UP000838412"/>
    </source>
</evidence>
<accession>A0A8J9ZRR8</accession>
<evidence type="ECO:0000256" key="5">
    <source>
        <dbReference type="ARBA" id="ARBA00005793"/>
    </source>
</evidence>
<dbReference type="UniPathway" id="UPA00394">
    <property type="reaction ID" value="UER00652"/>
</dbReference>
<evidence type="ECO:0000256" key="8">
    <source>
        <dbReference type="ARBA" id="ARBA00022793"/>
    </source>
</evidence>
<comment type="function">
    <text evidence="2">Catalyzes the stereoselective decarboxylation of 2-oxo-4-hydroxy-4-carboxy-5-ureidoimidazoline (OHCU) to (S)-allantoin.</text>
</comment>
<protein>
    <recommendedName>
        <fullName evidence="6">2-oxo-4-hydroxy-4-carboxy-5-ureidoimidazoline decarboxylase</fullName>
        <ecNumber evidence="6">4.1.1.97</ecNumber>
    </recommendedName>
    <alternativeName>
        <fullName evidence="12">Parahox neighbor</fullName>
    </alternativeName>
    <alternativeName>
        <fullName evidence="11">Ureidoimidazoline (2-oxo-4-hydroxy-4-carboxy-5-) decarboxylase</fullName>
    </alternativeName>
</protein>
<proteinExistence type="inferred from homology"/>
<dbReference type="EMBL" id="OV696689">
    <property type="protein sequence ID" value="CAH1262248.1"/>
    <property type="molecule type" value="Genomic_DNA"/>
</dbReference>
<evidence type="ECO:0000256" key="9">
    <source>
        <dbReference type="ARBA" id="ARBA00023140"/>
    </source>
</evidence>
<evidence type="ECO:0000313" key="14">
    <source>
        <dbReference type="EMBL" id="CAH1262248.1"/>
    </source>
</evidence>
<comment type="similarity">
    <text evidence="5">Belongs to the OHCU decarboxylase family.</text>
</comment>
<evidence type="ECO:0000256" key="6">
    <source>
        <dbReference type="ARBA" id="ARBA00012257"/>
    </source>
</evidence>
<dbReference type="AlphaFoldDB" id="A0A8J9ZRR8"/>
<keyword evidence="7" id="KW-0659">Purine metabolism</keyword>
<dbReference type="PANTHER" id="PTHR43466">
    <property type="entry name" value="2-OXO-4-HYDROXY-4-CARBOXY-5-UREIDOIMIDAZOLINE DECARBOXYLASE-RELATED"/>
    <property type="match status" value="1"/>
</dbReference>
<dbReference type="NCBIfam" id="TIGR03164">
    <property type="entry name" value="UHCUDC"/>
    <property type="match status" value="1"/>
</dbReference>
<dbReference type="PANTHER" id="PTHR43466:SF1">
    <property type="entry name" value="2-OXO-4-HYDROXY-4-CARBOXY-5-UREIDOIMIDAZOLINE DECARBOXYLASE-RELATED"/>
    <property type="match status" value="1"/>
</dbReference>
<dbReference type="Pfam" id="PF09349">
    <property type="entry name" value="OHCU_decarbox"/>
    <property type="match status" value="1"/>
</dbReference>
<keyword evidence="8" id="KW-0210">Decarboxylase</keyword>
<evidence type="ECO:0000256" key="3">
    <source>
        <dbReference type="ARBA" id="ARBA00004275"/>
    </source>
</evidence>
<evidence type="ECO:0000256" key="10">
    <source>
        <dbReference type="ARBA" id="ARBA00023239"/>
    </source>
</evidence>
<dbReference type="GO" id="GO:0006144">
    <property type="term" value="P:purine nucleobase metabolic process"/>
    <property type="evidence" value="ECO:0007669"/>
    <property type="project" value="UniProtKB-KW"/>
</dbReference>
<dbReference type="OrthoDB" id="9970124at2759"/>
<dbReference type="GO" id="GO:0005777">
    <property type="term" value="C:peroxisome"/>
    <property type="evidence" value="ECO:0007669"/>
    <property type="project" value="UniProtKB-SubCell"/>
</dbReference>
<evidence type="ECO:0000256" key="2">
    <source>
        <dbReference type="ARBA" id="ARBA00002506"/>
    </source>
</evidence>